<dbReference type="Pfam" id="PF01625">
    <property type="entry name" value="PMSR"/>
    <property type="match status" value="1"/>
</dbReference>
<dbReference type="GO" id="GO:0008113">
    <property type="term" value="F:peptide-methionine (S)-S-oxide reductase activity"/>
    <property type="evidence" value="ECO:0007669"/>
    <property type="project" value="UniProtKB-EC"/>
</dbReference>
<name>A0A381ZID6_9ZZZZ</name>
<dbReference type="Gene3D" id="3.30.1060.10">
    <property type="entry name" value="Peptide methionine sulphoxide reductase MsrA"/>
    <property type="match status" value="1"/>
</dbReference>
<dbReference type="EC" id="1.8.4.11" evidence="1"/>
<dbReference type="InterPro" id="IPR002569">
    <property type="entry name" value="Met_Sox_Rdtase_MsrA_dom"/>
</dbReference>
<dbReference type="EMBL" id="UINC01021412">
    <property type="protein sequence ID" value="SVA88904.1"/>
    <property type="molecule type" value="Genomic_DNA"/>
</dbReference>
<dbReference type="NCBIfam" id="TIGR00401">
    <property type="entry name" value="msrA"/>
    <property type="match status" value="1"/>
</dbReference>
<sequence>MTLTAGDTKMDKYEKTTLAAGCFWCVEAVFERIDGVVDVVAGYAGGHVKDPSYEAVCSGNTGHAEVAQITFDPTNISYGEILDVFWKAHDPTTLNRQGGDVGTQYRSAIFTHDEQQRKVAETSLKAAVESKLYKDPIVTKIEALDVFYQAENYHQDYYNNNRTASYCQYVIAPKLKKLKLEK</sequence>
<keyword evidence="2" id="KW-0560">Oxidoreductase</keyword>
<dbReference type="InterPro" id="IPR036509">
    <property type="entry name" value="Met_Sox_Rdtase_MsrA_sf"/>
</dbReference>
<proteinExistence type="inferred from homology"/>
<gene>
    <name evidence="4" type="ORF">METZ01_LOCUS141758</name>
</gene>
<dbReference type="AlphaFoldDB" id="A0A381ZID6"/>
<dbReference type="PANTHER" id="PTHR43774:SF1">
    <property type="entry name" value="PEPTIDE METHIONINE SULFOXIDE REDUCTASE MSRA 2"/>
    <property type="match status" value="1"/>
</dbReference>
<dbReference type="PANTHER" id="PTHR43774">
    <property type="entry name" value="PEPTIDE METHIONINE SULFOXIDE REDUCTASE"/>
    <property type="match status" value="1"/>
</dbReference>
<protein>
    <recommendedName>
        <fullName evidence="1">peptide-methionine (S)-S-oxide reductase</fullName>
        <ecNumber evidence="1">1.8.4.11</ecNumber>
    </recommendedName>
</protein>
<evidence type="ECO:0000313" key="4">
    <source>
        <dbReference type="EMBL" id="SVA88904.1"/>
    </source>
</evidence>
<feature type="domain" description="Peptide methionine sulphoxide reductase MsrA" evidence="3">
    <location>
        <begin position="16"/>
        <end position="168"/>
    </location>
</feature>
<accession>A0A381ZID6</accession>
<dbReference type="SUPFAM" id="SSF55068">
    <property type="entry name" value="Peptide methionine sulfoxide reductase"/>
    <property type="match status" value="1"/>
</dbReference>
<evidence type="ECO:0000256" key="1">
    <source>
        <dbReference type="ARBA" id="ARBA00012502"/>
    </source>
</evidence>
<organism evidence="4">
    <name type="scientific">marine metagenome</name>
    <dbReference type="NCBI Taxonomy" id="408172"/>
    <lineage>
        <taxon>unclassified sequences</taxon>
        <taxon>metagenomes</taxon>
        <taxon>ecological metagenomes</taxon>
    </lineage>
</organism>
<evidence type="ECO:0000256" key="2">
    <source>
        <dbReference type="ARBA" id="ARBA00023002"/>
    </source>
</evidence>
<evidence type="ECO:0000259" key="3">
    <source>
        <dbReference type="Pfam" id="PF01625"/>
    </source>
</evidence>
<dbReference type="HAMAP" id="MF_01401">
    <property type="entry name" value="MsrA"/>
    <property type="match status" value="1"/>
</dbReference>
<reference evidence="4" key="1">
    <citation type="submission" date="2018-05" db="EMBL/GenBank/DDBJ databases">
        <authorList>
            <person name="Lanie J.A."/>
            <person name="Ng W.-L."/>
            <person name="Kazmierczak K.M."/>
            <person name="Andrzejewski T.M."/>
            <person name="Davidsen T.M."/>
            <person name="Wayne K.J."/>
            <person name="Tettelin H."/>
            <person name="Glass J.I."/>
            <person name="Rusch D."/>
            <person name="Podicherti R."/>
            <person name="Tsui H.-C.T."/>
            <person name="Winkler M.E."/>
        </authorList>
    </citation>
    <scope>NUCLEOTIDE SEQUENCE</scope>
</reference>